<evidence type="ECO:0000256" key="7">
    <source>
        <dbReference type="ARBA" id="ARBA00038093"/>
    </source>
</evidence>
<sequence length="150" mass="16837">MIYLFDTNIVLAYIRQNNIADSVTAILSLTENNQVQISVVTAGELWSIARQNNWSTARQAKLQDLLNCYIRVTIADDELVQRYADIDAFSQNKLAGRSLGISARNMGKNDLWIAASASLTGATLITTDKDFDHLHGQYVEVVWLDPNQYK</sequence>
<evidence type="ECO:0000256" key="4">
    <source>
        <dbReference type="ARBA" id="ARBA00022723"/>
    </source>
</evidence>
<organism evidence="9 10">
    <name type="scientific">Spirosoma arboris</name>
    <dbReference type="NCBI Taxonomy" id="2682092"/>
    <lineage>
        <taxon>Bacteria</taxon>
        <taxon>Pseudomonadati</taxon>
        <taxon>Bacteroidota</taxon>
        <taxon>Cytophagia</taxon>
        <taxon>Cytophagales</taxon>
        <taxon>Cytophagaceae</taxon>
        <taxon>Spirosoma</taxon>
    </lineage>
</organism>
<dbReference type="AlphaFoldDB" id="A0A7K1S9X2"/>
<dbReference type="GO" id="GO:0016787">
    <property type="term" value="F:hydrolase activity"/>
    <property type="evidence" value="ECO:0007669"/>
    <property type="project" value="UniProtKB-KW"/>
</dbReference>
<dbReference type="Gene3D" id="3.40.50.1010">
    <property type="entry name" value="5'-nuclease"/>
    <property type="match status" value="1"/>
</dbReference>
<dbReference type="GO" id="GO:0046872">
    <property type="term" value="F:metal ion binding"/>
    <property type="evidence" value="ECO:0007669"/>
    <property type="project" value="UniProtKB-KW"/>
</dbReference>
<name>A0A7K1S9X2_9BACT</name>
<dbReference type="Proteomes" id="UP000436006">
    <property type="component" value="Unassembled WGS sequence"/>
</dbReference>
<dbReference type="PANTHER" id="PTHR33653">
    <property type="entry name" value="RIBONUCLEASE VAPC2"/>
    <property type="match status" value="1"/>
</dbReference>
<feature type="domain" description="PIN" evidence="8">
    <location>
        <begin position="3"/>
        <end position="134"/>
    </location>
</feature>
<dbReference type="InterPro" id="IPR029060">
    <property type="entry name" value="PIN-like_dom_sf"/>
</dbReference>
<comment type="similarity">
    <text evidence="7">Belongs to the PINc/VapC protein family.</text>
</comment>
<dbReference type="EMBL" id="WPIN01000003">
    <property type="protein sequence ID" value="MVM30565.1"/>
    <property type="molecule type" value="Genomic_DNA"/>
</dbReference>
<dbReference type="Pfam" id="PF01850">
    <property type="entry name" value="PIN"/>
    <property type="match status" value="1"/>
</dbReference>
<comment type="cofactor">
    <cofactor evidence="1">
        <name>Mg(2+)</name>
        <dbReference type="ChEBI" id="CHEBI:18420"/>
    </cofactor>
</comment>
<dbReference type="RefSeq" id="WP_157584792.1">
    <property type="nucleotide sequence ID" value="NZ_WPIN01000003.1"/>
</dbReference>
<keyword evidence="10" id="KW-1185">Reference proteome</keyword>
<evidence type="ECO:0000256" key="2">
    <source>
        <dbReference type="ARBA" id="ARBA00022649"/>
    </source>
</evidence>
<dbReference type="InterPro" id="IPR050556">
    <property type="entry name" value="Type_II_TA_system_RNase"/>
</dbReference>
<evidence type="ECO:0000256" key="5">
    <source>
        <dbReference type="ARBA" id="ARBA00022801"/>
    </source>
</evidence>
<dbReference type="GO" id="GO:0004518">
    <property type="term" value="F:nuclease activity"/>
    <property type="evidence" value="ECO:0007669"/>
    <property type="project" value="UniProtKB-KW"/>
</dbReference>
<dbReference type="PANTHER" id="PTHR33653:SF1">
    <property type="entry name" value="RIBONUCLEASE VAPC2"/>
    <property type="match status" value="1"/>
</dbReference>
<keyword evidence="5" id="KW-0378">Hydrolase</keyword>
<reference evidence="9 10" key="1">
    <citation type="submission" date="2019-12" db="EMBL/GenBank/DDBJ databases">
        <title>Spirosoma sp. HMF4905 genome sequencing and assembly.</title>
        <authorList>
            <person name="Kang H."/>
            <person name="Cha I."/>
            <person name="Kim H."/>
            <person name="Joh K."/>
        </authorList>
    </citation>
    <scope>NUCLEOTIDE SEQUENCE [LARGE SCALE GENOMIC DNA]</scope>
    <source>
        <strain evidence="9 10">HMF4905</strain>
    </source>
</reference>
<protein>
    <submittedName>
        <fullName evidence="9">PIN domain-containing protein</fullName>
    </submittedName>
</protein>
<proteinExistence type="inferred from homology"/>
<keyword evidence="3" id="KW-0540">Nuclease</keyword>
<evidence type="ECO:0000256" key="1">
    <source>
        <dbReference type="ARBA" id="ARBA00001946"/>
    </source>
</evidence>
<dbReference type="SUPFAM" id="SSF88723">
    <property type="entry name" value="PIN domain-like"/>
    <property type="match status" value="1"/>
</dbReference>
<evidence type="ECO:0000313" key="9">
    <source>
        <dbReference type="EMBL" id="MVM30565.1"/>
    </source>
</evidence>
<gene>
    <name evidence="9" type="ORF">GO755_11020</name>
</gene>
<evidence type="ECO:0000256" key="3">
    <source>
        <dbReference type="ARBA" id="ARBA00022722"/>
    </source>
</evidence>
<evidence type="ECO:0000313" key="10">
    <source>
        <dbReference type="Proteomes" id="UP000436006"/>
    </source>
</evidence>
<keyword evidence="2" id="KW-1277">Toxin-antitoxin system</keyword>
<evidence type="ECO:0000259" key="8">
    <source>
        <dbReference type="Pfam" id="PF01850"/>
    </source>
</evidence>
<evidence type="ECO:0000256" key="6">
    <source>
        <dbReference type="ARBA" id="ARBA00022842"/>
    </source>
</evidence>
<dbReference type="CDD" id="cd09881">
    <property type="entry name" value="PIN_VapC4-5_FitB-like"/>
    <property type="match status" value="1"/>
</dbReference>
<keyword evidence="6" id="KW-0460">Magnesium</keyword>
<comment type="caution">
    <text evidence="9">The sequence shown here is derived from an EMBL/GenBank/DDBJ whole genome shotgun (WGS) entry which is preliminary data.</text>
</comment>
<accession>A0A7K1S9X2</accession>
<keyword evidence="4" id="KW-0479">Metal-binding</keyword>
<dbReference type="InterPro" id="IPR002716">
    <property type="entry name" value="PIN_dom"/>
</dbReference>